<dbReference type="RefSeq" id="WP_006040206.1">
    <property type="nucleotide sequence ID" value="NZ_AEDD01000013.1"/>
</dbReference>
<accession>E0IEY2</accession>
<evidence type="ECO:0000313" key="2">
    <source>
        <dbReference type="Proteomes" id="UP000005387"/>
    </source>
</evidence>
<dbReference type="OrthoDB" id="1937061at2"/>
<keyword evidence="2" id="KW-1185">Reference proteome</keyword>
<protein>
    <submittedName>
        <fullName evidence="1">Uncharacterized protein</fullName>
    </submittedName>
</protein>
<dbReference type="eggNOG" id="ENOG503383Y">
    <property type="taxonomic scope" value="Bacteria"/>
</dbReference>
<sequence>MPPYYSIHFSFPYSSYSPTFVEDIYTIIFKYFPFKSGYWHAEHDSFEEIVKWNDRLLSKKFILGYDQHYTHDYKQLLLDSAMHHELRLFWMYGANEITLHFITSEDDVLLAYPPLRFDLSKLQPFINLSVDLWTSQPASVVQTYLELGEPVRLRKLNKGAQPSIEPFCMMGRELFNKMKSSLPANYVSKLHNRGVLVVDQDYLGSFNHN</sequence>
<proteinExistence type="predicted"/>
<evidence type="ECO:0000313" key="1">
    <source>
        <dbReference type="EMBL" id="EFM08758.1"/>
    </source>
</evidence>
<dbReference type="EMBL" id="AEDD01000013">
    <property type="protein sequence ID" value="EFM08758.1"/>
    <property type="molecule type" value="Genomic_DNA"/>
</dbReference>
<name>E0IEY2_9BACL</name>
<gene>
    <name evidence="1" type="ORF">PaecuDRAFT_4223</name>
</gene>
<dbReference type="STRING" id="717606.PaecuDRAFT_4223"/>
<dbReference type="Proteomes" id="UP000005387">
    <property type="component" value="Unassembled WGS sequence"/>
</dbReference>
<organism evidence="1 2">
    <name type="scientific">Paenibacillus curdlanolyticus YK9</name>
    <dbReference type="NCBI Taxonomy" id="717606"/>
    <lineage>
        <taxon>Bacteria</taxon>
        <taxon>Bacillati</taxon>
        <taxon>Bacillota</taxon>
        <taxon>Bacilli</taxon>
        <taxon>Bacillales</taxon>
        <taxon>Paenibacillaceae</taxon>
        <taxon>Paenibacillus</taxon>
    </lineage>
</organism>
<reference evidence="1 2" key="1">
    <citation type="submission" date="2010-07" db="EMBL/GenBank/DDBJ databases">
        <title>The draft genome of Paenibacillus curdlanolyticus YK9.</title>
        <authorList>
            <consortium name="US DOE Joint Genome Institute (JGI-PGF)"/>
            <person name="Lucas S."/>
            <person name="Copeland A."/>
            <person name="Lapidus A."/>
            <person name="Cheng J.-F."/>
            <person name="Bruce D."/>
            <person name="Goodwin L."/>
            <person name="Pitluck S."/>
            <person name="Land M.L."/>
            <person name="Hauser L."/>
            <person name="Chang Y.-J."/>
            <person name="Jeffries C."/>
            <person name="Anderson I.J."/>
            <person name="Johnson E."/>
            <person name="Loganathan U."/>
            <person name="Mulhopadhyay B."/>
            <person name="Kyrpides N."/>
            <person name="Woyke T.J."/>
        </authorList>
    </citation>
    <scope>NUCLEOTIDE SEQUENCE [LARGE SCALE GENOMIC DNA]</scope>
    <source>
        <strain evidence="1 2">YK9</strain>
    </source>
</reference>
<dbReference type="AlphaFoldDB" id="E0IEY2"/>